<keyword evidence="1" id="KW-0378">Hydrolase</keyword>
<organism evidence="3 4">
    <name type="scientific">Geodia barretti</name>
    <name type="common">Barrett's horny sponge</name>
    <dbReference type="NCBI Taxonomy" id="519541"/>
    <lineage>
        <taxon>Eukaryota</taxon>
        <taxon>Metazoa</taxon>
        <taxon>Porifera</taxon>
        <taxon>Demospongiae</taxon>
        <taxon>Heteroscleromorpha</taxon>
        <taxon>Tetractinellida</taxon>
        <taxon>Astrophorina</taxon>
        <taxon>Geodiidae</taxon>
        <taxon>Geodia</taxon>
    </lineage>
</organism>
<dbReference type="AlphaFoldDB" id="A0AA35RQN3"/>
<accession>A0AA35RQN3</accession>
<dbReference type="InterPro" id="IPR002477">
    <property type="entry name" value="Peptidoglycan-bd-like"/>
</dbReference>
<feature type="domain" description="Peptidoglycan binding-like" evidence="2">
    <location>
        <begin position="38"/>
        <end position="75"/>
    </location>
</feature>
<name>A0AA35RQN3_GEOBA</name>
<dbReference type="Pfam" id="PF01471">
    <property type="entry name" value="PG_binding_1"/>
    <property type="match status" value="1"/>
</dbReference>
<sequence length="174" mass="19913">MILTLEYRRELETAFVTNHLYGNTPQSIAEAAHTITLQAQMYLQRLNYLSVSYKITGEYDDITLNAVKTFQRAHNHHEAQFSVVVPETGHLSPTTYQFLRQAYITIYASMVRIGLDKYLGDNFNPMSTAPRDIRVFRECVSGLQRSQGLKECQSGAMCANTIHRISNSCMLRRK</sequence>
<evidence type="ECO:0000313" key="4">
    <source>
        <dbReference type="Proteomes" id="UP001174909"/>
    </source>
</evidence>
<proteinExistence type="predicted"/>
<evidence type="ECO:0000313" key="3">
    <source>
        <dbReference type="EMBL" id="CAI8015517.1"/>
    </source>
</evidence>
<keyword evidence="1" id="KW-0482">Metalloprotease</keyword>
<evidence type="ECO:0000256" key="1">
    <source>
        <dbReference type="ARBA" id="ARBA00023049"/>
    </source>
</evidence>
<evidence type="ECO:0000259" key="2">
    <source>
        <dbReference type="Pfam" id="PF01471"/>
    </source>
</evidence>
<dbReference type="GO" id="GO:0008237">
    <property type="term" value="F:metallopeptidase activity"/>
    <property type="evidence" value="ECO:0007669"/>
    <property type="project" value="UniProtKB-KW"/>
</dbReference>
<keyword evidence="1" id="KW-0645">Protease</keyword>
<keyword evidence="4" id="KW-1185">Reference proteome</keyword>
<protein>
    <recommendedName>
        <fullName evidence="2">Peptidoglycan binding-like domain-containing protein</fullName>
    </recommendedName>
</protein>
<comment type="caution">
    <text evidence="3">The sequence shown here is derived from an EMBL/GenBank/DDBJ whole genome shotgun (WGS) entry which is preliminary data.</text>
</comment>
<reference evidence="3" key="1">
    <citation type="submission" date="2023-03" db="EMBL/GenBank/DDBJ databases">
        <authorList>
            <person name="Steffen K."/>
            <person name="Cardenas P."/>
        </authorList>
    </citation>
    <scope>NUCLEOTIDE SEQUENCE</scope>
</reference>
<dbReference type="SUPFAM" id="SSF47090">
    <property type="entry name" value="PGBD-like"/>
    <property type="match status" value="1"/>
</dbReference>
<dbReference type="InterPro" id="IPR036366">
    <property type="entry name" value="PGBDSf"/>
</dbReference>
<dbReference type="Proteomes" id="UP001174909">
    <property type="component" value="Unassembled WGS sequence"/>
</dbReference>
<dbReference type="InterPro" id="IPR036365">
    <property type="entry name" value="PGBD-like_sf"/>
</dbReference>
<dbReference type="Gene3D" id="1.10.101.10">
    <property type="entry name" value="PGBD-like superfamily/PGBD"/>
    <property type="match status" value="1"/>
</dbReference>
<gene>
    <name evidence="3" type="ORF">GBAR_LOCUS9603</name>
</gene>
<dbReference type="EMBL" id="CASHTH010001455">
    <property type="protein sequence ID" value="CAI8015517.1"/>
    <property type="molecule type" value="Genomic_DNA"/>
</dbReference>